<dbReference type="Gene3D" id="1.20.1070.10">
    <property type="entry name" value="Rhodopsin 7-helix transmembrane proteins"/>
    <property type="match status" value="1"/>
</dbReference>
<keyword evidence="3 5" id="KW-1133">Transmembrane helix</keyword>
<dbReference type="PANTHER" id="PTHR46641:SF2">
    <property type="entry name" value="FMRFAMIDE RECEPTOR"/>
    <property type="match status" value="1"/>
</dbReference>
<evidence type="ECO:0000256" key="3">
    <source>
        <dbReference type="ARBA" id="ARBA00022989"/>
    </source>
</evidence>
<keyword evidence="7" id="KW-1185">Reference proteome</keyword>
<feature type="transmembrane region" description="Helical" evidence="5">
    <location>
        <begin position="75"/>
        <end position="98"/>
    </location>
</feature>
<dbReference type="RefSeq" id="XP_005099258.1">
    <property type="nucleotide sequence ID" value="XM_005099201.1"/>
</dbReference>
<evidence type="ECO:0000256" key="4">
    <source>
        <dbReference type="ARBA" id="ARBA00023136"/>
    </source>
</evidence>
<dbReference type="InterPro" id="IPR052954">
    <property type="entry name" value="GPCR-Ligand_Int"/>
</dbReference>
<dbReference type="PANTHER" id="PTHR46641">
    <property type="entry name" value="FMRFAMIDE RECEPTOR-RELATED"/>
    <property type="match status" value="1"/>
</dbReference>
<feature type="transmembrane region" description="Helical" evidence="5">
    <location>
        <begin position="312"/>
        <end position="336"/>
    </location>
</feature>
<evidence type="ECO:0000256" key="2">
    <source>
        <dbReference type="ARBA" id="ARBA00022692"/>
    </source>
</evidence>
<protein>
    <submittedName>
        <fullName evidence="8">Uncharacterized protein LOC101858031</fullName>
    </submittedName>
</protein>
<gene>
    <name evidence="8" type="primary">LOC101858031</name>
</gene>
<reference evidence="8" key="1">
    <citation type="submission" date="2025-08" db="UniProtKB">
        <authorList>
            <consortium name="RefSeq"/>
        </authorList>
    </citation>
    <scope>IDENTIFICATION</scope>
</reference>
<feature type="domain" description="G-protein coupled receptors family 1 profile" evidence="6">
    <location>
        <begin position="54"/>
        <end position="335"/>
    </location>
</feature>
<feature type="transmembrane region" description="Helical" evidence="5">
    <location>
        <begin position="272"/>
        <end position="292"/>
    </location>
</feature>
<feature type="transmembrane region" description="Helical" evidence="5">
    <location>
        <begin position="118"/>
        <end position="138"/>
    </location>
</feature>
<dbReference type="PRINTS" id="PR00237">
    <property type="entry name" value="GPCRRHODOPSN"/>
</dbReference>
<name>A0ABM0JQM8_APLCA</name>
<keyword evidence="4 5" id="KW-0472">Membrane</keyword>
<evidence type="ECO:0000313" key="7">
    <source>
        <dbReference type="Proteomes" id="UP000694888"/>
    </source>
</evidence>
<accession>A0ABM0JQM8</accession>
<dbReference type="Proteomes" id="UP000694888">
    <property type="component" value="Unplaced"/>
</dbReference>
<feature type="transmembrane region" description="Helical" evidence="5">
    <location>
        <begin position="38"/>
        <end position="63"/>
    </location>
</feature>
<organism evidence="7 8">
    <name type="scientific">Aplysia californica</name>
    <name type="common">California sea hare</name>
    <dbReference type="NCBI Taxonomy" id="6500"/>
    <lineage>
        <taxon>Eukaryota</taxon>
        <taxon>Metazoa</taxon>
        <taxon>Spiralia</taxon>
        <taxon>Lophotrochozoa</taxon>
        <taxon>Mollusca</taxon>
        <taxon>Gastropoda</taxon>
        <taxon>Heterobranchia</taxon>
        <taxon>Euthyneura</taxon>
        <taxon>Tectipleura</taxon>
        <taxon>Aplysiida</taxon>
        <taxon>Aplysioidea</taxon>
        <taxon>Aplysiidae</taxon>
        <taxon>Aplysia</taxon>
    </lineage>
</organism>
<evidence type="ECO:0000256" key="1">
    <source>
        <dbReference type="ARBA" id="ARBA00004370"/>
    </source>
</evidence>
<keyword evidence="2 5" id="KW-0812">Transmembrane</keyword>
<evidence type="ECO:0000256" key="5">
    <source>
        <dbReference type="SAM" id="Phobius"/>
    </source>
</evidence>
<proteinExistence type="predicted"/>
<dbReference type="SUPFAM" id="SSF81321">
    <property type="entry name" value="Family A G protein-coupled receptor-like"/>
    <property type="match status" value="1"/>
</dbReference>
<dbReference type="InterPro" id="IPR000276">
    <property type="entry name" value="GPCR_Rhodpsn"/>
</dbReference>
<evidence type="ECO:0000259" key="6">
    <source>
        <dbReference type="PROSITE" id="PS50262"/>
    </source>
</evidence>
<feature type="transmembrane region" description="Helical" evidence="5">
    <location>
        <begin position="218"/>
        <end position="238"/>
    </location>
</feature>
<dbReference type="InterPro" id="IPR017452">
    <property type="entry name" value="GPCR_Rhodpsn_7TM"/>
</dbReference>
<dbReference type="GeneID" id="101858031"/>
<evidence type="ECO:0000313" key="8">
    <source>
        <dbReference type="RefSeq" id="XP_005099258.1"/>
    </source>
</evidence>
<comment type="subcellular location">
    <subcellularLocation>
        <location evidence="1">Membrane</location>
    </subcellularLocation>
</comment>
<sequence>MDAALDNTTADVAGVEVPVQVKGLGLIDYSTTVLLTNIFLYGIWIPIVFSGIVTNIINTVVFVRIGMKDIVNVSFLALSMSDLLYLSFTMIYLIPSTLTFSGRPIKWLQSPYTLNSYIVWYAILFYDLSILITTYIAVARCCCVTMALKFRSFFTVSRTYTALGVLSVVCLALHIPMIASQNLQWETDKKTNTTKLTLVRSDAFPDVQYFHDITNRNVVPYTCLAINIICLAALTFTLKSATQIRKKMAMSASTDGNTGKRDSKLSAKDIQVVKAVSLVASMFVFCSLLTTIKALVRRAIPDYDGRGQYRNLFQLTTGVVTIFTYLNATVNIIVYYPFNTKYRQSLTEIFCKGKKPEEPK</sequence>
<feature type="transmembrane region" description="Helical" evidence="5">
    <location>
        <begin position="159"/>
        <end position="179"/>
    </location>
</feature>
<dbReference type="PROSITE" id="PS50262">
    <property type="entry name" value="G_PROTEIN_RECEP_F1_2"/>
    <property type="match status" value="1"/>
</dbReference>